<evidence type="ECO:0000256" key="2">
    <source>
        <dbReference type="ARBA" id="ARBA00004370"/>
    </source>
</evidence>
<reference evidence="8 9" key="1">
    <citation type="submission" date="2023-09" db="EMBL/GenBank/DDBJ databases">
        <title>Genomes of two closely related lineages of the louse Polyplax serrata with different host specificities.</title>
        <authorList>
            <person name="Martinu J."/>
            <person name="Tarabai H."/>
            <person name="Stefka J."/>
            <person name="Hypsa V."/>
        </authorList>
    </citation>
    <scope>NUCLEOTIDE SEQUENCE [LARGE SCALE GENOMIC DNA]</scope>
    <source>
        <strain evidence="8">98ZLc_SE</strain>
    </source>
</reference>
<evidence type="ECO:0000256" key="6">
    <source>
        <dbReference type="ARBA" id="ARBA00022786"/>
    </source>
</evidence>
<dbReference type="PANTHER" id="PTHR46661:SF4">
    <property type="entry name" value="RING-TYPE DOMAIN-CONTAINING PROTEIN"/>
    <property type="match status" value="1"/>
</dbReference>
<evidence type="ECO:0000256" key="4">
    <source>
        <dbReference type="ARBA" id="ARBA00012483"/>
    </source>
</evidence>
<gene>
    <name evidence="8" type="ORF">RUM44_003185</name>
</gene>
<dbReference type="Gene3D" id="3.30.40.10">
    <property type="entry name" value="Zinc/RING finger domain, C3HC4 (zinc finger)"/>
    <property type="match status" value="1"/>
</dbReference>
<proteinExistence type="predicted"/>
<dbReference type="EMBL" id="JAWJWF010000007">
    <property type="protein sequence ID" value="KAK6631013.1"/>
    <property type="molecule type" value="Genomic_DNA"/>
</dbReference>
<dbReference type="PANTHER" id="PTHR46661">
    <property type="entry name" value="E3 UBIQUITIN-PROTEIN LIGASE ZNRF1-LIKE PROTEIN"/>
    <property type="match status" value="1"/>
</dbReference>
<keyword evidence="9" id="KW-1185">Reference proteome</keyword>
<evidence type="ECO:0000256" key="7">
    <source>
        <dbReference type="ARBA" id="ARBA00023136"/>
    </source>
</evidence>
<accession>A0ABR1AXS7</accession>
<dbReference type="InterPro" id="IPR013083">
    <property type="entry name" value="Znf_RING/FYVE/PHD"/>
</dbReference>
<evidence type="ECO:0000256" key="1">
    <source>
        <dbReference type="ARBA" id="ARBA00000900"/>
    </source>
</evidence>
<name>A0ABR1AXS7_POLSC</name>
<keyword evidence="7" id="KW-0472">Membrane</keyword>
<evidence type="ECO:0000256" key="5">
    <source>
        <dbReference type="ARBA" id="ARBA00022679"/>
    </source>
</evidence>
<evidence type="ECO:0000256" key="3">
    <source>
        <dbReference type="ARBA" id="ARBA00004906"/>
    </source>
</evidence>
<comment type="caution">
    <text evidence="8">The sequence shown here is derived from an EMBL/GenBank/DDBJ whole genome shotgun (WGS) entry which is preliminary data.</text>
</comment>
<sequence>MGIVIGSCMPDQPEPLERTVATSYNTGRRVVYGIKCPICAKFLLPGDLECHLVMCLTKPFLFYNEDVLREDKGECVICFEDLKQGDIIARLPCLCVYHKGNEGQEEIFWRKACCIDKWFNVNRCCPEHPGD</sequence>
<evidence type="ECO:0000313" key="9">
    <source>
        <dbReference type="Proteomes" id="UP001359485"/>
    </source>
</evidence>
<comment type="pathway">
    <text evidence="3">Protein modification; protein ubiquitination.</text>
</comment>
<keyword evidence="5" id="KW-0808">Transferase</keyword>
<comment type="subcellular location">
    <subcellularLocation>
        <location evidence="2">Membrane</location>
    </subcellularLocation>
</comment>
<keyword evidence="6" id="KW-0833">Ubl conjugation pathway</keyword>
<dbReference type="Proteomes" id="UP001359485">
    <property type="component" value="Unassembled WGS sequence"/>
</dbReference>
<comment type="catalytic activity">
    <reaction evidence="1">
        <text>S-ubiquitinyl-[E2 ubiquitin-conjugating enzyme]-L-cysteine + [acceptor protein]-L-lysine = [E2 ubiquitin-conjugating enzyme]-L-cysteine + N(6)-ubiquitinyl-[acceptor protein]-L-lysine.</text>
        <dbReference type="EC" id="2.3.2.27"/>
    </reaction>
</comment>
<dbReference type="InterPro" id="IPR051878">
    <property type="entry name" value="ZNRF_ubiq-protein_ligase"/>
</dbReference>
<dbReference type="EC" id="2.3.2.27" evidence="4"/>
<protein>
    <recommendedName>
        <fullName evidence="4">RING-type E3 ubiquitin transferase</fullName>
        <ecNumber evidence="4">2.3.2.27</ecNumber>
    </recommendedName>
</protein>
<organism evidence="8 9">
    <name type="scientific">Polyplax serrata</name>
    <name type="common">Common mouse louse</name>
    <dbReference type="NCBI Taxonomy" id="468196"/>
    <lineage>
        <taxon>Eukaryota</taxon>
        <taxon>Metazoa</taxon>
        <taxon>Ecdysozoa</taxon>
        <taxon>Arthropoda</taxon>
        <taxon>Hexapoda</taxon>
        <taxon>Insecta</taxon>
        <taxon>Pterygota</taxon>
        <taxon>Neoptera</taxon>
        <taxon>Paraneoptera</taxon>
        <taxon>Psocodea</taxon>
        <taxon>Troctomorpha</taxon>
        <taxon>Phthiraptera</taxon>
        <taxon>Anoplura</taxon>
        <taxon>Polyplacidae</taxon>
        <taxon>Polyplax</taxon>
    </lineage>
</organism>
<evidence type="ECO:0000313" key="8">
    <source>
        <dbReference type="EMBL" id="KAK6631013.1"/>
    </source>
</evidence>